<feature type="region of interest" description="Disordered" evidence="9">
    <location>
        <begin position="222"/>
        <end position="635"/>
    </location>
</feature>
<dbReference type="PROSITE" id="PS51154">
    <property type="entry name" value="MACRO"/>
    <property type="match status" value="3"/>
</dbReference>
<feature type="compositionally biased region" description="Polar residues" evidence="9">
    <location>
        <begin position="448"/>
        <end position="457"/>
    </location>
</feature>
<dbReference type="CDD" id="cd02907">
    <property type="entry name" value="Macro_Af1521_BAL-like"/>
    <property type="match status" value="1"/>
</dbReference>
<dbReference type="GO" id="GO:0010629">
    <property type="term" value="P:negative regulation of gene expression"/>
    <property type="evidence" value="ECO:0000318"/>
    <property type="project" value="GO_Central"/>
</dbReference>
<dbReference type="GO" id="GO:0005737">
    <property type="term" value="C:cytoplasm"/>
    <property type="evidence" value="ECO:0000318"/>
    <property type="project" value="GO_Central"/>
</dbReference>
<dbReference type="InterPro" id="IPR000504">
    <property type="entry name" value="RRM_dom"/>
</dbReference>
<dbReference type="InterPro" id="IPR043472">
    <property type="entry name" value="Macro_dom-like"/>
</dbReference>
<feature type="domain" description="Macro" evidence="12">
    <location>
        <begin position="1748"/>
        <end position="1932"/>
    </location>
</feature>
<comment type="subcellular location">
    <subcellularLocation>
        <location evidence="1">Nucleus</location>
    </subcellularLocation>
</comment>
<dbReference type="Pfam" id="PF02825">
    <property type="entry name" value="WWE"/>
    <property type="match status" value="1"/>
</dbReference>
<evidence type="ECO:0000313" key="14">
    <source>
        <dbReference type="RefSeq" id="XP_035682803.1"/>
    </source>
</evidence>
<feature type="compositionally biased region" description="Polar residues" evidence="9">
    <location>
        <begin position="501"/>
        <end position="511"/>
    </location>
</feature>
<dbReference type="EC" id="2.4.2.-" evidence="8"/>
<dbReference type="Gene3D" id="3.30.70.330">
    <property type="match status" value="5"/>
</dbReference>
<evidence type="ECO:0000259" key="10">
    <source>
        <dbReference type="PROSITE" id="PS50102"/>
    </source>
</evidence>
<dbReference type="OMA" id="IASREDH"/>
<dbReference type="Gene3D" id="3.90.228.10">
    <property type="match status" value="1"/>
</dbReference>
<dbReference type="Gene3D" id="3.40.220.10">
    <property type="entry name" value="Leucine Aminopeptidase, subunit E, domain 1"/>
    <property type="match status" value="3"/>
</dbReference>
<dbReference type="Pfam" id="PF01661">
    <property type="entry name" value="Macro"/>
    <property type="match status" value="3"/>
</dbReference>
<evidence type="ECO:0000256" key="8">
    <source>
        <dbReference type="RuleBase" id="RU362114"/>
    </source>
</evidence>
<feature type="compositionally biased region" description="Polar residues" evidence="9">
    <location>
        <begin position="407"/>
        <end position="418"/>
    </location>
</feature>
<evidence type="ECO:0000256" key="1">
    <source>
        <dbReference type="ARBA" id="ARBA00004123"/>
    </source>
</evidence>
<comment type="similarity">
    <text evidence="6">Belongs to the ARTD/PARP family.</text>
</comment>
<dbReference type="KEGG" id="bfo:118420196"/>
<dbReference type="CDD" id="cd12547">
    <property type="entry name" value="RRM1_2_PAR10"/>
    <property type="match status" value="2"/>
</dbReference>
<dbReference type="InterPro" id="IPR002589">
    <property type="entry name" value="Macro_dom"/>
</dbReference>
<dbReference type="InterPro" id="IPR034464">
    <property type="entry name" value="PAR10_RRM1_2"/>
</dbReference>
<dbReference type="Gene3D" id="3.30.720.50">
    <property type="match status" value="1"/>
</dbReference>
<feature type="compositionally biased region" description="Polar residues" evidence="9">
    <location>
        <begin position="801"/>
        <end position="811"/>
    </location>
</feature>
<feature type="region of interest" description="Disordered" evidence="9">
    <location>
        <begin position="1935"/>
        <end position="1967"/>
    </location>
</feature>
<dbReference type="CDD" id="cd02903">
    <property type="entry name" value="Macro_BAL-like"/>
    <property type="match status" value="2"/>
</dbReference>
<dbReference type="FunFam" id="3.90.228.10:FF:000008">
    <property type="entry name" value="Poly [ADP-ribose] polymerase"/>
    <property type="match status" value="1"/>
</dbReference>
<protein>
    <recommendedName>
        <fullName evidence="8">Poly [ADP-ribose] polymerase</fullName>
        <shortName evidence="8">PARP</shortName>
        <ecNumber evidence="8">2.4.2.-</ecNumber>
    </recommendedName>
</protein>
<feature type="domain" description="RRM" evidence="10">
    <location>
        <begin position="6"/>
        <end position="82"/>
    </location>
</feature>
<feature type="region of interest" description="Disordered" evidence="9">
    <location>
        <begin position="85"/>
        <end position="198"/>
    </location>
</feature>
<dbReference type="InterPro" id="IPR057051">
    <property type="entry name" value="PARP14_RPM_1"/>
</dbReference>
<feature type="region of interest" description="Disordered" evidence="9">
    <location>
        <begin position="698"/>
        <end position="811"/>
    </location>
</feature>
<dbReference type="GO" id="GO:0005634">
    <property type="term" value="C:nucleus"/>
    <property type="evidence" value="ECO:0000318"/>
    <property type="project" value="GO_Central"/>
</dbReference>
<dbReference type="GeneID" id="118420196"/>
<dbReference type="SUPFAM" id="SSF56399">
    <property type="entry name" value="ADP-ribosylation"/>
    <property type="match status" value="1"/>
</dbReference>
<dbReference type="InterPro" id="IPR004170">
    <property type="entry name" value="WWE_dom"/>
</dbReference>
<dbReference type="CDD" id="cd01439">
    <property type="entry name" value="TCCD_inducible_PARP_like"/>
    <property type="match status" value="1"/>
</dbReference>
<evidence type="ECO:0000259" key="11">
    <source>
        <dbReference type="PROSITE" id="PS51059"/>
    </source>
</evidence>
<accession>A0A9J7LID8</accession>
<feature type="compositionally biased region" description="Polar residues" evidence="9">
    <location>
        <begin position="378"/>
        <end position="400"/>
    </location>
</feature>
<proteinExistence type="inferred from homology"/>
<feature type="domain" description="Macro" evidence="12">
    <location>
        <begin position="1966"/>
        <end position="2145"/>
    </location>
</feature>
<dbReference type="RefSeq" id="XP_035682803.1">
    <property type="nucleotide sequence ID" value="XM_035826910.1"/>
</dbReference>
<feature type="domain" description="Macro" evidence="12">
    <location>
        <begin position="2167"/>
        <end position="2344"/>
    </location>
</feature>
<keyword evidence="7" id="KW-0694">RNA-binding</keyword>
<keyword evidence="4 8" id="KW-0520">NAD</keyword>
<keyword evidence="5" id="KW-0539">Nucleus</keyword>
<evidence type="ECO:0000259" key="12">
    <source>
        <dbReference type="PROSITE" id="PS51154"/>
    </source>
</evidence>
<organism evidence="13 14">
    <name type="scientific">Branchiostoma floridae</name>
    <name type="common">Florida lancelet</name>
    <name type="synonym">Amphioxus</name>
    <dbReference type="NCBI Taxonomy" id="7739"/>
    <lineage>
        <taxon>Eukaryota</taxon>
        <taxon>Metazoa</taxon>
        <taxon>Chordata</taxon>
        <taxon>Cephalochordata</taxon>
        <taxon>Leptocardii</taxon>
        <taxon>Amphioxiformes</taxon>
        <taxon>Branchiostomatidae</taxon>
        <taxon>Branchiostoma</taxon>
    </lineage>
</organism>
<dbReference type="InterPro" id="IPR012677">
    <property type="entry name" value="Nucleotide-bd_a/b_plait_sf"/>
</dbReference>
<sequence>MSARARSVYVRGLPELSGLQDKVSGYFQSGSLSAGGAVTRVKLLGPGQALVTFGDETVAQNVLTQPQHTLQGTRIKVTACPPHLDVPEESAEDTKETEKAAADKTEEVKEDTVLSEEEKKVEQEEVEAVETKSQGSVKDLLKRFQSPKPMPPKVKATALQPEVVKEPPSIAKLPRDHSSDSDYATPPESPTPKRLPVNVCHERKIDETKPVIVNSLLVQKQANEVSSDSDAASQHVPQLMAESCLFETLTETGHPEDDSPRMMGPSTPPEIFLKKPKPLVLPKPYPKPTTSSTAPKETTATSLQHANTEGESIGNKQQEHHPKPTPIPAVTTEATVTAASSQHPDMYTASIDQPQQPFLKPATSSSASTETSSDSHQHPNLPSGSTGEQPRASPATTSSEPGGAMSASLQAQQPNLSIASREDHPLESNPIPTTTSSVPCGPTPASPQQPNLTNTSRGDLLQQPHLNPSITPSVPSGTTLASAQQPNVPNAPRVDIPQQPHPNMTTASSEPRTALPSPQHPNLPNTRDQPQQLHPIPQSTSSVTTEATRISSQPSSIPNMPMEDQMQQPHPSPTTISSVPTGTTSPFPQQPNLLDAPREDLPQQPHPVTTSSAPGTASPSPLYPNLPSTSMGGYPQPQHGPFYHWPPPPHMGMMYPRPPLYPPQLPGSQAHFMTPGVRMPYGDPRHGFPWAGIGSIPPSGVQFQDQGHPPSGPQSAFFPQASHHTTGGPQQAHYMFPGQPASSIPLTAARSSPSSEVLHPYHHQPTSSQSPSWGSPRTGSPVSLPLPQQDRNRGCDYLPDQASSVHSRQTPTDLMSVWSDGESTFVDASDSVSNVGSMASDADSFVTSQGRNEATRPLGAAAKSDHHPSYKERNRKDAKLKRKAPYTMSRGASKTDVQAKKPFVGLSRSIVVSGFTSAPDVDLLGLYFESERRSGGGEVEEVKVRGTDEVIITFKDPSVTQRVLAREHVLNGQTLNVKELTSSPAEAILDTDISPPSNITIQVSGFTSSPNKEMMMLYFENKKRSGGGEIEDIQVRDNKVFIVFKDPTVGRHVLSREHRLDETVLKLKEVQPRSLDNTRLLVKGFKESTTKETLSLYLENIGDDEVITIDYSTQPGVALVTFNKISNFDKMVTKAQSRLLEGQQLTMERVPVTDAIIVTGLPDNVSRDLLELYFEREIGSSGGSVTEIKMDSSTGTAVVQFDDANTVNSVHQKSSHILNNTPISVQPYYECLGEVVDDNAPEAFQMPQPINVKIEPQLILFVIAMPKFIEQLTSKLAEVHAEVDMSVTDIVTVSPTLTPEMKGVRKLAKQWEDESRRCVEQFFSQFQATEITMATQIWERAKDRLEEVSEKVSTSNRNDVWIEGSDDKDGEGAVTLIGTKETVKEAELICKTIIKETEALLKWEASIVTDHIDNMKAAKLKILQLNNFTGKHPDVEIRLNVDNQSVEFKGQQALVQKAKIDLYETTNKIAEERVALSRGKLSYLKSDKGMKHLEDSLKKSDIKAAFAIENEEITILAQFSVEVKAAKDLLPQVVSESPIAIAEESRDLLTKQRFVTYSTNLRQKLSVDIHVAKDKVWVVGAVEKVVAASKDIKAYIATNTIVTINMDVTEGEAKYLDCYRSSAVKDVEKNHAEQLVKVMIGQGKLTVKGTKDGTQSAKKQLQVLIDDVTTGTMNITKPGMHKFFTKGSGSGLLKGIEREVKCVIQVGGKPPGVPVRDMGGARPAAAPAAPAAPGGLKQGCRHISLIFLFQICYHTTERRKLVVVQGNLTSHRVDVMVNTANGSLSHGGGLAAAIVKAGGQEIQRDCTNYVKDNGKLTEGQVMSTKGYKLPCKMVVHAVGPLWIADQKDSKEKALKMAVENALLEARDYHSIAIPAISSGISGYPIKPCVAAIVAAVTAFFNTNPDCALSEVHFAEMDPQKTDAFRDELLNRFGGDKVTMTGSSDTTPSRPVPTPRPRAAGSDAATSPSNTLITPEGIIIQLKKGNITAEKADVLVNTTSGDLDLSQGGVAKAFGQAGGQELQQLCNNHGKANAGDIVITLRAGTLRCKQVYHAVLPNWQESDQPLRTMVQDCLESADQGGYTSISFPAMGTGNLKYPRDVAASCMYDEILSFSQSNPGTTLQDVGIIVFDQPTVQAFETELRVRQGVPGASGTASGSGPYSAVTTPMPGQQQMTIGNVTLQIQGGDLTAENVDCIVNVTSKDLDLSGPMAKAICQKAGPSVAAQCQQYITRNGQQDHGAVVLTGAGNLPYRGILHLAHPNTKVLKKSIKTCLETADKRGFRSICFPAVGTGGFKISPDQAASLMLDGVTDFAQKGSPQSLTTVRITVFQQQMLHNFHSEMDRRARGLGHKSRGFGAKVKSRFKKVAHSLGKKSRVAKILGFSSSDGKRSAGDTTTTPTSLLLHFYGTDRAVGVAKRRVQETVDENFKEEKIDDAAVLQLSSDEVEMLKAYGQQNNVSIRVDQGSRHCITIQGISDVASVMSKVWEVLHAKIEESRKLEQALSLQKDISWCYEQPDGTNVPFDPLINLQIEEAYKKNKKGKVQYEDDVGQCEIDFSTMKERASGQVSNVRRDDLKARAVTSAVPSHWDPQPNDRKSGKPILCHLVKLKSSSGEYKTVSGKFGLGNIVSIERVQNPTLWSQYCAQKQKISLKNPGKNIEQDLWHGSSADSCVKIYHNGFNRSYAGVHGVAIGKGTYFAVNASYSAQGSYSSPDGSGHKRMFLAKVLTGLSTPGNSSMIVPPPRPGGGPLDTYDSTSGGGIFCVFHDAQAYPEYLITFT</sequence>
<feature type="compositionally biased region" description="Low complexity" evidence="9">
    <location>
        <begin position="363"/>
        <end position="374"/>
    </location>
</feature>
<feature type="compositionally biased region" description="Basic and acidic residues" evidence="9">
    <location>
        <begin position="863"/>
        <end position="877"/>
    </location>
</feature>
<feature type="compositionally biased region" description="Low complexity" evidence="9">
    <location>
        <begin position="288"/>
        <end position="302"/>
    </location>
</feature>
<dbReference type="SMART" id="SM00506">
    <property type="entry name" value="A1pp"/>
    <property type="match status" value="3"/>
</dbReference>
<dbReference type="SUPFAM" id="SSF52949">
    <property type="entry name" value="Macro domain-like"/>
    <property type="match status" value="3"/>
</dbReference>
<dbReference type="SUPFAM" id="SSF54928">
    <property type="entry name" value="RNA-binding domain, RBD"/>
    <property type="match status" value="2"/>
</dbReference>
<feature type="region of interest" description="Disordered" evidence="9">
    <location>
        <begin position="847"/>
        <end position="893"/>
    </location>
</feature>
<keyword evidence="13" id="KW-1185">Reference proteome</keyword>
<dbReference type="GO" id="GO:0003723">
    <property type="term" value="F:RNA binding"/>
    <property type="evidence" value="ECO:0007669"/>
    <property type="project" value="UniProtKB-UniRule"/>
</dbReference>
<evidence type="ECO:0000256" key="7">
    <source>
        <dbReference type="PROSITE-ProRule" id="PRU00176"/>
    </source>
</evidence>
<feature type="domain" description="PARP catalytic" evidence="11">
    <location>
        <begin position="2587"/>
        <end position="2776"/>
    </location>
</feature>
<reference evidence="14" key="2">
    <citation type="submission" date="2025-08" db="UniProtKB">
        <authorList>
            <consortium name="RefSeq"/>
        </authorList>
    </citation>
    <scope>IDENTIFICATION</scope>
    <source>
        <strain evidence="14">S238N-H82</strain>
        <tissue evidence="14">Testes</tissue>
    </source>
</reference>
<evidence type="ECO:0000256" key="5">
    <source>
        <dbReference type="ARBA" id="ARBA00023242"/>
    </source>
</evidence>
<feature type="domain" description="RRM" evidence="10">
    <location>
        <begin position="1154"/>
        <end position="1230"/>
    </location>
</feature>
<dbReference type="CDD" id="cd12301">
    <property type="entry name" value="RRM1_2_PAR10_like"/>
    <property type="match status" value="1"/>
</dbReference>
<feature type="compositionally biased region" description="Polar residues" evidence="9">
    <location>
        <begin position="303"/>
        <end position="316"/>
    </location>
</feature>
<keyword evidence="3 8" id="KW-0808">Transferase</keyword>
<feature type="compositionally biased region" description="Basic and acidic residues" evidence="9">
    <location>
        <begin position="92"/>
        <end position="123"/>
    </location>
</feature>
<evidence type="ECO:0000256" key="9">
    <source>
        <dbReference type="SAM" id="MobiDB-lite"/>
    </source>
</evidence>
<dbReference type="PANTHER" id="PTHR14453:SF102">
    <property type="entry name" value="PROTEIN MONO-ADP-RIBOSYLTRANSFERASE PARP14-LIKE"/>
    <property type="match status" value="1"/>
</dbReference>
<feature type="compositionally biased region" description="Low complexity" evidence="9">
    <location>
        <begin position="607"/>
        <end position="620"/>
    </location>
</feature>
<gene>
    <name evidence="14" type="primary">LOC118420196</name>
</gene>
<dbReference type="Pfam" id="PF23085">
    <property type="entry name" value="RRM_PARP14_3"/>
    <property type="match status" value="3"/>
</dbReference>
<dbReference type="SUPFAM" id="SSF117839">
    <property type="entry name" value="WWE domain"/>
    <property type="match status" value="1"/>
</dbReference>
<name>A0A9J7LID8_BRAFL</name>
<dbReference type="PANTHER" id="PTHR14453">
    <property type="entry name" value="PARP/ZINC FINGER CCCH TYPE DOMAIN CONTAINING PROTEIN"/>
    <property type="match status" value="1"/>
</dbReference>
<dbReference type="OrthoDB" id="6159649at2759"/>
<dbReference type="SMART" id="SM00360">
    <property type="entry name" value="RRM"/>
    <property type="match status" value="5"/>
</dbReference>
<dbReference type="Proteomes" id="UP000001554">
    <property type="component" value="Chromosome 7"/>
</dbReference>
<feature type="compositionally biased region" description="Polar residues" evidence="9">
    <location>
        <begin position="464"/>
        <end position="488"/>
    </location>
</feature>
<feature type="compositionally biased region" description="Polar residues" evidence="9">
    <location>
        <begin position="565"/>
        <end position="592"/>
    </location>
</feature>
<feature type="compositionally biased region" description="Polar residues" evidence="9">
    <location>
        <begin position="764"/>
        <end position="781"/>
    </location>
</feature>
<dbReference type="InterPro" id="IPR037197">
    <property type="entry name" value="WWE_dom_sf"/>
</dbReference>
<feature type="compositionally biased region" description="Polar residues" evidence="9">
    <location>
        <begin position="222"/>
        <end position="236"/>
    </location>
</feature>
<keyword evidence="2 8" id="KW-0328">Glycosyltransferase</keyword>
<dbReference type="Pfam" id="PF23222">
    <property type="entry name" value="RRM_PARP14_1"/>
    <property type="match status" value="1"/>
</dbReference>
<evidence type="ECO:0000256" key="2">
    <source>
        <dbReference type="ARBA" id="ARBA00022676"/>
    </source>
</evidence>
<dbReference type="InterPro" id="IPR052056">
    <property type="entry name" value="Mono-ARTD/PARP"/>
</dbReference>
<dbReference type="GO" id="GO:0003714">
    <property type="term" value="F:transcription corepressor activity"/>
    <property type="evidence" value="ECO:0000318"/>
    <property type="project" value="GO_Central"/>
</dbReference>
<reference evidence="13" key="1">
    <citation type="journal article" date="2020" name="Nat. Ecol. Evol.">
        <title>Deeply conserved synteny resolves early events in vertebrate evolution.</title>
        <authorList>
            <person name="Simakov O."/>
            <person name="Marletaz F."/>
            <person name="Yue J.X."/>
            <person name="O'Connell B."/>
            <person name="Jenkins J."/>
            <person name="Brandt A."/>
            <person name="Calef R."/>
            <person name="Tung C.H."/>
            <person name="Huang T.K."/>
            <person name="Schmutz J."/>
            <person name="Satoh N."/>
            <person name="Yu J.K."/>
            <person name="Putnam N.H."/>
            <person name="Green R.E."/>
            <person name="Rokhsar D.S."/>
        </authorList>
    </citation>
    <scope>NUCLEOTIDE SEQUENCE [LARGE SCALE GENOMIC DNA]</scope>
    <source>
        <strain evidence="13">S238N-H82</strain>
    </source>
</reference>
<dbReference type="Pfam" id="PF00644">
    <property type="entry name" value="PARP"/>
    <property type="match status" value="1"/>
</dbReference>
<feature type="compositionally biased region" description="Polar residues" evidence="9">
    <location>
        <begin position="740"/>
        <end position="755"/>
    </location>
</feature>
<evidence type="ECO:0000256" key="6">
    <source>
        <dbReference type="ARBA" id="ARBA00024347"/>
    </source>
</evidence>
<feature type="compositionally biased region" description="Polar residues" evidence="9">
    <location>
        <begin position="520"/>
        <end position="558"/>
    </location>
</feature>
<dbReference type="PROSITE" id="PS50102">
    <property type="entry name" value="RRM"/>
    <property type="match status" value="2"/>
</dbReference>
<evidence type="ECO:0000256" key="3">
    <source>
        <dbReference type="ARBA" id="ARBA00022679"/>
    </source>
</evidence>
<dbReference type="InterPro" id="IPR057044">
    <property type="entry name" value="PARP14_KH_1"/>
</dbReference>
<dbReference type="InterPro" id="IPR035979">
    <property type="entry name" value="RBD_domain_sf"/>
</dbReference>
<dbReference type="InterPro" id="IPR012317">
    <property type="entry name" value="Poly(ADP-ribose)pol_cat_dom"/>
</dbReference>
<feature type="compositionally biased region" description="Low complexity" evidence="9">
    <location>
        <begin position="329"/>
        <end position="339"/>
    </location>
</feature>
<dbReference type="Pfam" id="PF23084">
    <property type="entry name" value="KH_PARP14_1"/>
    <property type="match status" value="1"/>
</dbReference>
<evidence type="ECO:0000313" key="13">
    <source>
        <dbReference type="Proteomes" id="UP000001554"/>
    </source>
</evidence>
<dbReference type="GO" id="GO:0003950">
    <property type="term" value="F:NAD+ poly-ADP-ribosyltransferase activity"/>
    <property type="evidence" value="ECO:0000318"/>
    <property type="project" value="GO_Central"/>
</dbReference>
<evidence type="ECO:0000256" key="4">
    <source>
        <dbReference type="ARBA" id="ARBA00023027"/>
    </source>
</evidence>
<dbReference type="PROSITE" id="PS51059">
    <property type="entry name" value="PARP_CATALYTIC"/>
    <property type="match status" value="1"/>
</dbReference>